<reference evidence="2 3" key="1">
    <citation type="submission" date="2012-06" db="EMBL/GenBank/DDBJ databases">
        <title>Draft Genome Sequence of Lactobacillus pasteurii CRBIP 24.76T.</title>
        <authorList>
            <person name="Cousin S."/>
            <person name="Bouchier C."/>
            <person name="Loux V."/>
            <person name="Ma L."/>
            <person name="Creno S."/>
            <person name="Bizet C."/>
            <person name="Clermont D."/>
        </authorList>
    </citation>
    <scope>NUCLEOTIDE SEQUENCE [LARGE SCALE GENOMIC DNA]</scope>
    <source>
        <strain evidence="3">CRBIP 24.76T</strain>
    </source>
</reference>
<keyword evidence="3" id="KW-1185">Reference proteome</keyword>
<evidence type="ECO:0000256" key="1">
    <source>
        <dbReference type="SAM" id="MobiDB-lite"/>
    </source>
</evidence>
<evidence type="ECO:0000313" key="2">
    <source>
        <dbReference type="EMBL" id="CCI84688.1"/>
    </source>
</evidence>
<dbReference type="STRING" id="1423790.BN53_00985"/>
<dbReference type="RefSeq" id="WP_009559242.1">
    <property type="nucleotide sequence ID" value="NZ_AYZN01000006.1"/>
</dbReference>
<evidence type="ECO:0000313" key="3">
    <source>
        <dbReference type="Proteomes" id="UP000009311"/>
    </source>
</evidence>
<organism evidence="2 3">
    <name type="scientific">Lactobacillus pasteurii DSM 23907 = CRBIP 24.76</name>
    <dbReference type="NCBI Taxonomy" id="1423790"/>
    <lineage>
        <taxon>Bacteria</taxon>
        <taxon>Bacillati</taxon>
        <taxon>Bacillota</taxon>
        <taxon>Bacilli</taxon>
        <taxon>Lactobacillales</taxon>
        <taxon>Lactobacillaceae</taxon>
        <taxon>Lactobacillus</taxon>
    </lineage>
</organism>
<name>I7LD91_9LACO</name>
<dbReference type="EMBL" id="CAKD01000010">
    <property type="protein sequence ID" value="CCI84688.1"/>
    <property type="molecule type" value="Genomic_DNA"/>
</dbReference>
<accession>I7LD91</accession>
<dbReference type="AlphaFoldDB" id="I7LD91"/>
<gene>
    <name evidence="2" type="ORF">BN53_00985</name>
</gene>
<comment type="caution">
    <text evidence="2">The sequence shown here is derived from an EMBL/GenBank/DDBJ whole genome shotgun (WGS) entry which is preliminary data.</text>
</comment>
<proteinExistence type="predicted"/>
<sequence length="47" mass="5760">MTQERKQEKQVQEEKENKDVKVENKQLKQKLWEAYFTRMNGIKHPGK</sequence>
<dbReference type="Proteomes" id="UP000009311">
    <property type="component" value="Unassembled WGS sequence"/>
</dbReference>
<protein>
    <submittedName>
        <fullName evidence="2">Uncharacterized protein</fullName>
    </submittedName>
</protein>
<feature type="region of interest" description="Disordered" evidence="1">
    <location>
        <begin position="1"/>
        <end position="22"/>
    </location>
</feature>